<accession>A0A7J6PPT3</accession>
<feature type="region of interest" description="Disordered" evidence="8">
    <location>
        <begin position="214"/>
        <end position="236"/>
    </location>
</feature>
<dbReference type="SUPFAM" id="SSF50891">
    <property type="entry name" value="Cyclophilin-like"/>
    <property type="match status" value="1"/>
</dbReference>
<organism evidence="10 11">
    <name type="scientific">Perkinsus olseni</name>
    <name type="common">Perkinsus atlanticus</name>
    <dbReference type="NCBI Taxonomy" id="32597"/>
    <lineage>
        <taxon>Eukaryota</taxon>
        <taxon>Sar</taxon>
        <taxon>Alveolata</taxon>
        <taxon>Perkinsozoa</taxon>
        <taxon>Perkinsea</taxon>
        <taxon>Perkinsida</taxon>
        <taxon>Perkinsidae</taxon>
        <taxon>Perkinsus</taxon>
    </lineage>
</organism>
<dbReference type="InterPro" id="IPR007014">
    <property type="entry name" value="FUN14"/>
</dbReference>
<evidence type="ECO:0000313" key="11">
    <source>
        <dbReference type="Proteomes" id="UP000553632"/>
    </source>
</evidence>
<dbReference type="Gene3D" id="2.60.120.330">
    <property type="entry name" value="B-lactam Antibiotic, Isopenicillin N Synthase, Chain"/>
    <property type="match status" value="1"/>
</dbReference>
<keyword evidence="6" id="KW-0472">Membrane</keyword>
<keyword evidence="5" id="KW-1133">Transmembrane helix</keyword>
<sequence length="1051" mass="114739">MSNIYVAEPPTKGKVVLHTTHGPISIALWSKECPKATRNFVQLALEDYYNGTLFHRIIKDFLIQGGDRTNTGLGCDSIYGEPYPNEFHSRLKFRYRGLVGVASAGVAEKGGASTNGSQFFITMGRDDSFNNKYTLFGKVVDDTVYNLDRISQANVDTNDYPTDDPPPHIIRAEVVENPFTDIIPRDIYRQVVDHAEEERDNRRKEKIEVSNKKGLLSFEDEDSSSSESEDDEDGNEKRIAVKVKSAHDGGDASLLAETAKSGDAADAVQKGSSSKAAARRAKMLQKSRGVQDLDDSDEESEGSEYGDRERAEKLGILPSEAKAMRESELERQRQIEKMRQKIRQVNRVEDTSKKETKGPMGIADRANKYKRREKRGKKAYQELDVFMTEEASKAHEREEEGPEVVNGESSTSARAEDTEITAEPGTLAETMQFAFGEDTGALGADGDAFGASDWLHGRDTSAHSKGLKFAIDSTRAYQLDEERAQKVLEVYDPLDPNAGPPKERREENRPKRPRRDDDDERSDLVMMSCNPEEDLPTFVYDGDTEELSLLGGAEDAGGIDKIVVDELRLRGFVLVRHTYSRTQQRLLQEVAAFFALNDEEKAGIAGGAGMRKIKGRPVGVLAGRFSQIVSLDDCEAPQTEGGRGLIPSGFNSTRLRVPVLGHVSSAAGIARAVCRCIERYLTGSDGSTALESCVDFLSREPSEEGVSNSTVRFCRYSAGAGGFEPHTDTSFFTVIASAGRGKASSLEILSPGGNEWRAIDRLIADDSSVVVFPGDYMAIISKEAVPAAVGASEHGRVIARGSYLGADSAQNQEGSALAWGNEGDARLRRRSGLIVPPSSCRLSDGSSAEPLAMDDLEAYCSVKRKRQAVEHRDEGDNWILSSRDIGAPSMMTRASLVAGGMARNSLRPNRCWAEEMTAGQRLMDPPKREQRNLSQVMSDTNLGEVAEPLSFGMISGFCSGFFLKKVGKAAAVTFGVVFVTFQAAAQAGYVNVNWDAVQRDVMKGLDMDGDGEVTEMDAREAVVRAVNYLTENTGIAAGSFMAGFVLGVRKG</sequence>
<proteinExistence type="inferred from homology"/>
<feature type="compositionally biased region" description="Basic and acidic residues" evidence="8">
    <location>
        <begin position="501"/>
        <end position="516"/>
    </location>
</feature>
<dbReference type="PRINTS" id="PR00153">
    <property type="entry name" value="CSAPPISMRASE"/>
</dbReference>
<feature type="compositionally biased region" description="Basic and acidic residues" evidence="8">
    <location>
        <begin position="322"/>
        <end position="339"/>
    </location>
</feature>
<comment type="similarity">
    <text evidence="3">Belongs to the FUN14 family.</text>
</comment>
<dbReference type="GO" id="GO:0006457">
    <property type="term" value="P:protein folding"/>
    <property type="evidence" value="ECO:0007669"/>
    <property type="project" value="InterPro"/>
</dbReference>
<evidence type="ECO:0000256" key="4">
    <source>
        <dbReference type="ARBA" id="ARBA00022692"/>
    </source>
</evidence>
<evidence type="ECO:0000256" key="3">
    <source>
        <dbReference type="ARBA" id="ARBA00009160"/>
    </source>
</evidence>
<dbReference type="GO" id="GO:0071013">
    <property type="term" value="C:catalytic step 2 spliceosome"/>
    <property type="evidence" value="ECO:0007669"/>
    <property type="project" value="TreeGrafter"/>
</dbReference>
<gene>
    <name evidence="10" type="primary">CWC27_2</name>
    <name evidence="10" type="ORF">FOZ63_027738</name>
</gene>
<evidence type="ECO:0000259" key="9">
    <source>
        <dbReference type="PROSITE" id="PS50072"/>
    </source>
</evidence>
<dbReference type="Pfam" id="PF00160">
    <property type="entry name" value="Pro_isomerase"/>
    <property type="match status" value="1"/>
</dbReference>
<evidence type="ECO:0000256" key="7">
    <source>
        <dbReference type="ARBA" id="ARBA00023242"/>
    </source>
</evidence>
<dbReference type="SUPFAM" id="SSF51197">
    <property type="entry name" value="Clavaminate synthase-like"/>
    <property type="match status" value="1"/>
</dbReference>
<comment type="caution">
    <text evidence="10">The sequence shown here is derived from an EMBL/GenBank/DDBJ whole genome shotgun (WGS) entry which is preliminary data.</text>
</comment>
<evidence type="ECO:0000256" key="1">
    <source>
        <dbReference type="ARBA" id="ARBA00004123"/>
    </source>
</evidence>
<protein>
    <submittedName>
        <fullName evidence="10">Peptidyl-prolyl isomerase cwc27</fullName>
    </submittedName>
</protein>
<dbReference type="InterPro" id="IPR044666">
    <property type="entry name" value="Cyclophilin_A-like"/>
</dbReference>
<feature type="compositionally biased region" description="Acidic residues" evidence="8">
    <location>
        <begin position="292"/>
        <end position="304"/>
    </location>
</feature>
<dbReference type="GO" id="GO:0003755">
    <property type="term" value="F:peptidyl-prolyl cis-trans isomerase activity"/>
    <property type="evidence" value="ECO:0007669"/>
    <property type="project" value="InterPro"/>
</dbReference>
<feature type="domain" description="PPIase cyclophilin-type" evidence="9">
    <location>
        <begin position="18"/>
        <end position="176"/>
    </location>
</feature>
<evidence type="ECO:0000256" key="2">
    <source>
        <dbReference type="ARBA" id="ARBA00004370"/>
    </source>
</evidence>
<dbReference type="PROSITE" id="PS00170">
    <property type="entry name" value="CSA_PPIASE_1"/>
    <property type="match status" value="1"/>
</dbReference>
<dbReference type="PANTHER" id="PTHR45625:SF6">
    <property type="entry name" value="SPLICEOSOME-ASSOCIATED PROTEIN CWC27 HOMOLOG"/>
    <property type="match status" value="1"/>
</dbReference>
<dbReference type="InterPro" id="IPR027443">
    <property type="entry name" value="IPNS-like_sf"/>
</dbReference>
<dbReference type="PROSITE" id="PS50072">
    <property type="entry name" value="CSA_PPIASE_2"/>
    <property type="match status" value="1"/>
</dbReference>
<keyword evidence="4" id="KW-0812">Transmembrane</keyword>
<keyword evidence="11" id="KW-1185">Reference proteome</keyword>
<dbReference type="Pfam" id="PF04930">
    <property type="entry name" value="FUN14"/>
    <property type="match status" value="1"/>
</dbReference>
<reference evidence="10 11" key="1">
    <citation type="submission" date="2020-04" db="EMBL/GenBank/DDBJ databases">
        <title>Perkinsus olseni comparative genomics.</title>
        <authorList>
            <person name="Bogema D.R."/>
        </authorList>
    </citation>
    <scope>NUCLEOTIDE SEQUENCE [LARGE SCALE GENOMIC DNA]</scope>
    <source>
        <strain evidence="10 11">ATCC PRA-207</strain>
    </source>
</reference>
<feature type="compositionally biased region" description="Basic and acidic residues" evidence="8">
    <location>
        <begin position="346"/>
        <end position="357"/>
    </location>
</feature>
<feature type="compositionally biased region" description="Low complexity" evidence="8">
    <location>
        <begin position="438"/>
        <end position="449"/>
    </location>
</feature>
<dbReference type="Gene3D" id="2.40.100.10">
    <property type="entry name" value="Cyclophilin-like"/>
    <property type="match status" value="1"/>
</dbReference>
<keyword evidence="10" id="KW-0413">Isomerase</keyword>
<dbReference type="GO" id="GO:0016020">
    <property type="term" value="C:membrane"/>
    <property type="evidence" value="ECO:0007669"/>
    <property type="project" value="UniProtKB-SubCell"/>
</dbReference>
<dbReference type="InterPro" id="IPR002130">
    <property type="entry name" value="Cyclophilin-type_PPIase_dom"/>
</dbReference>
<keyword evidence="7" id="KW-0539">Nucleus</keyword>
<dbReference type="InterPro" id="IPR020892">
    <property type="entry name" value="Cyclophilin-type_PPIase_CS"/>
</dbReference>
<dbReference type="InterPro" id="IPR029000">
    <property type="entry name" value="Cyclophilin-like_dom_sf"/>
</dbReference>
<dbReference type="PANTHER" id="PTHR45625">
    <property type="entry name" value="PEPTIDYL-PROLYL CIS-TRANS ISOMERASE-RELATED"/>
    <property type="match status" value="1"/>
</dbReference>
<dbReference type="AlphaFoldDB" id="A0A7J6PPT3"/>
<feature type="region of interest" description="Disordered" evidence="8">
    <location>
        <begin position="390"/>
        <end position="449"/>
    </location>
</feature>
<evidence type="ECO:0000256" key="5">
    <source>
        <dbReference type="ARBA" id="ARBA00022989"/>
    </source>
</evidence>
<evidence type="ECO:0000256" key="8">
    <source>
        <dbReference type="SAM" id="MobiDB-lite"/>
    </source>
</evidence>
<evidence type="ECO:0000313" key="10">
    <source>
        <dbReference type="EMBL" id="KAF4698085.1"/>
    </source>
</evidence>
<feature type="region of interest" description="Disordered" evidence="8">
    <location>
        <begin position="488"/>
        <end position="524"/>
    </location>
</feature>
<feature type="compositionally biased region" description="Acidic residues" evidence="8">
    <location>
        <begin position="218"/>
        <end position="234"/>
    </location>
</feature>
<name>A0A7J6PPT3_PEROL</name>
<feature type="region of interest" description="Disordered" evidence="8">
    <location>
        <begin position="259"/>
        <end position="375"/>
    </location>
</feature>
<evidence type="ECO:0000256" key="6">
    <source>
        <dbReference type="ARBA" id="ARBA00023136"/>
    </source>
</evidence>
<comment type="subcellular location">
    <subcellularLocation>
        <location evidence="2">Membrane</location>
    </subcellularLocation>
    <subcellularLocation>
        <location evidence="1">Nucleus</location>
    </subcellularLocation>
</comment>
<dbReference type="Proteomes" id="UP000553632">
    <property type="component" value="Unassembled WGS sequence"/>
</dbReference>
<dbReference type="EMBL" id="JABANO010038724">
    <property type="protein sequence ID" value="KAF4698085.1"/>
    <property type="molecule type" value="Genomic_DNA"/>
</dbReference>